<protein>
    <recommendedName>
        <fullName evidence="3">RAP domain-containing protein</fullName>
    </recommendedName>
</protein>
<name>A0A835Y9Y9_9CHLO</name>
<gene>
    <name evidence="1" type="ORF">HYH03_004130</name>
</gene>
<sequence length="1187" mass="126920">MRALLVGWLARQGRGSAAAAPATNICLGPLLYGSNGLSAPAAAVPWAAAETQPTVLSLLLSAEGLLPTAGAAAIRGLTWNSVWEQDRVVDPYAAIVACRDLRELRALVDREAAGWSRMGLYKPLCTAINRASKLGAMHGADTASCHSILRTLAAAYLPLVAGVPDGAKCTIPLHACAKAGYWSGGLAAALADKSSEGRQLLLGIDLPQLLEASAESLPHMTDTAAQACSNILLAYARLKQNNNALADHLTARLVEVRGEASPQELANALYALGELAVNVKHKPRPATLRRLFEAVTSRLSAPGKDRFTAQALSNRLLGCFNLGSVVSSLRQYALQLAEQLAQECQRRSFAGFNAQDFGNTAWALAKMGIPESGWYAAAMEAAARPGAMHGAVPQAWSNLWYALALVRHQPASGRLLKRTAEAAGELRQGADSQACANLLWALANLQLYDKRLVDALAGRLGELLGQDPKAVKGQELCNSLWALAVMGPDVLSRHSGLVGRAAAARGGATTAAVARATKLAEDTTDGKSLEDEVAATLQQLKAEGAIVSVQRRVVLEGLGRYAEALVERADGRRVAVETVIPADLLASGPHPRQLAGSTELRLRQLEREEGAGEVVRVPYWEWKAVKDEAGRRAYLRQLLGVGPANKDEVSDQAHANLWWSLSEAAKGAEGRQVLSSCDYTCVLGASAEGLLATRSLLPQTCSNILLACARLKWGNNALLTHLTACLAEARPRAECQALANSLYAIGELAEDVGHKPRAEDLRDLAEEVVQRLSGDDQGGRAAGQKEFKPQELTNMLLGCAKLVCTDPRFLRALVGADSLQPTVRTRGGAVEALAEECKRRRFSGFTAQGLANAAWALAKMGYDEQGLYAAAAEAAERPRAMQGAVPQAWSNLWYALALLRHRPASESRLLEQTAEAAGGLRQGAKAQHCANLLWALAILRLYDERLVDALAGRLGELLGQGPAQLKPQEISNSLSALRIAGPDVLSRHSGLVEGLLREMERRWVAGDDDAFSKAELPQLWYTQLELAHVGGGELQHILGAGEDQEGSLLRAAKAAAETHAVNRAAEQPSDLERQVASTLEQLQQQMGPGAIDSVQRRYVVEEVGRFVEILVELSGGRRVPVETVGRSDVYANAPHNCTPIGPLVLHSRLLEWQFGQGNVVQVPYWEWEAAKGGQLGYLSRRLGLGEA</sequence>
<organism evidence="1 2">
    <name type="scientific">Edaphochlamys debaryana</name>
    <dbReference type="NCBI Taxonomy" id="47281"/>
    <lineage>
        <taxon>Eukaryota</taxon>
        <taxon>Viridiplantae</taxon>
        <taxon>Chlorophyta</taxon>
        <taxon>core chlorophytes</taxon>
        <taxon>Chlorophyceae</taxon>
        <taxon>CS clade</taxon>
        <taxon>Chlamydomonadales</taxon>
        <taxon>Chlamydomonadales incertae sedis</taxon>
        <taxon>Edaphochlamys</taxon>
    </lineage>
</organism>
<keyword evidence="2" id="KW-1185">Reference proteome</keyword>
<proteinExistence type="predicted"/>
<dbReference type="GO" id="GO:1901259">
    <property type="term" value="P:chloroplast rRNA processing"/>
    <property type="evidence" value="ECO:0007669"/>
    <property type="project" value="TreeGrafter"/>
</dbReference>
<dbReference type="EMBL" id="JAEHOE010000012">
    <property type="protein sequence ID" value="KAG2497864.1"/>
    <property type="molecule type" value="Genomic_DNA"/>
</dbReference>
<dbReference type="GO" id="GO:0009507">
    <property type="term" value="C:chloroplast"/>
    <property type="evidence" value="ECO:0007669"/>
    <property type="project" value="GOC"/>
</dbReference>
<dbReference type="PANTHER" id="PTHR21228">
    <property type="entry name" value="FAST LEU-RICH DOMAIN-CONTAINING"/>
    <property type="match status" value="1"/>
</dbReference>
<evidence type="ECO:0000313" key="2">
    <source>
        <dbReference type="Proteomes" id="UP000612055"/>
    </source>
</evidence>
<dbReference type="AlphaFoldDB" id="A0A835Y9Y9"/>
<dbReference type="GO" id="GO:0000963">
    <property type="term" value="P:mitochondrial RNA processing"/>
    <property type="evidence" value="ECO:0007669"/>
    <property type="project" value="TreeGrafter"/>
</dbReference>
<dbReference type="GO" id="GO:0005759">
    <property type="term" value="C:mitochondrial matrix"/>
    <property type="evidence" value="ECO:0007669"/>
    <property type="project" value="TreeGrafter"/>
</dbReference>
<dbReference type="GO" id="GO:0035770">
    <property type="term" value="C:ribonucleoprotein granule"/>
    <property type="evidence" value="ECO:0007669"/>
    <property type="project" value="TreeGrafter"/>
</dbReference>
<reference evidence="1" key="1">
    <citation type="journal article" date="2020" name="bioRxiv">
        <title>Comparative genomics of Chlamydomonas.</title>
        <authorList>
            <person name="Craig R.J."/>
            <person name="Hasan A.R."/>
            <person name="Ness R.W."/>
            <person name="Keightley P.D."/>
        </authorList>
    </citation>
    <scope>NUCLEOTIDE SEQUENCE</scope>
    <source>
        <strain evidence="1">CCAP 11/70</strain>
    </source>
</reference>
<dbReference type="OrthoDB" id="536711at2759"/>
<dbReference type="InterPro" id="IPR050870">
    <property type="entry name" value="FAST_kinase"/>
</dbReference>
<comment type="caution">
    <text evidence="1">The sequence shown here is derived from an EMBL/GenBank/DDBJ whole genome shotgun (WGS) entry which is preliminary data.</text>
</comment>
<dbReference type="PANTHER" id="PTHR21228:SF40">
    <property type="entry name" value="LD45607P"/>
    <property type="match status" value="1"/>
</dbReference>
<evidence type="ECO:0000313" key="1">
    <source>
        <dbReference type="EMBL" id="KAG2497864.1"/>
    </source>
</evidence>
<evidence type="ECO:0008006" key="3">
    <source>
        <dbReference type="Google" id="ProtNLM"/>
    </source>
</evidence>
<dbReference type="Proteomes" id="UP000612055">
    <property type="component" value="Unassembled WGS sequence"/>
</dbReference>
<dbReference type="GO" id="GO:0044528">
    <property type="term" value="P:regulation of mitochondrial mRNA stability"/>
    <property type="evidence" value="ECO:0007669"/>
    <property type="project" value="TreeGrafter"/>
</dbReference>
<accession>A0A835Y9Y9</accession>
<dbReference type="GO" id="GO:0003723">
    <property type="term" value="F:RNA binding"/>
    <property type="evidence" value="ECO:0007669"/>
    <property type="project" value="TreeGrafter"/>
</dbReference>